<evidence type="ECO:0000313" key="2">
    <source>
        <dbReference type="EMBL" id="WUR04968.1"/>
    </source>
</evidence>
<protein>
    <submittedName>
        <fullName evidence="2">SAC3 family protein</fullName>
    </submittedName>
</protein>
<dbReference type="GO" id="GO:0006406">
    <property type="term" value="P:mRNA export from nucleus"/>
    <property type="evidence" value="ECO:0007669"/>
    <property type="project" value="TreeGrafter"/>
</dbReference>
<evidence type="ECO:0000313" key="3">
    <source>
        <dbReference type="Proteomes" id="UP001334084"/>
    </source>
</evidence>
<dbReference type="PANTHER" id="PTHR12436:SF3">
    <property type="entry name" value="GERMINAL-CENTER ASSOCIATED NUCLEAR PROTEIN"/>
    <property type="match status" value="1"/>
</dbReference>
<reference evidence="2" key="1">
    <citation type="journal article" date="2024" name="BMC Genomics">
        <title>Functional annotation of a divergent genome using sequence and structure-based similarity.</title>
        <authorList>
            <person name="Svedberg D."/>
            <person name="Winiger R.R."/>
            <person name="Berg A."/>
            <person name="Sharma H."/>
            <person name="Tellgren-Roth C."/>
            <person name="Debrunner-Vossbrinck B.A."/>
            <person name="Vossbrinck C.R."/>
            <person name="Barandun J."/>
        </authorList>
    </citation>
    <scope>NUCLEOTIDE SEQUENCE</scope>
    <source>
        <strain evidence="2">Illinois isolate</strain>
    </source>
</reference>
<sequence length="615" mass="73087">MNLEYIYRDLLQKREEKPEYSGYIERTLRGDVNKYERDILVKKYNRSSAGKSKAFPEDVRPISVLTSVLDYLLQFCDFSLESYKFLENRTRSIRLDISIQELECDRTIMILEKICRLLILYNYALYDNKEFEEYLNIEQIKKILGTLKELYNNKNKQGLSNNTHRSKNYQEFMGYYKLITFDDVLNTSDLSLTSKLSLFDNIKMAYTQNNLYRFFLLSRSTDFLSFCLLHTYYDKLRLKGIEIYSKCFIEKIDSSLINKLLFLSERELISLCNKTNIQLTQTSTTTSKEDVSTRHTRDNIRDIRDTNGILVDFKNKDLFDNEDILVKDRKISLMSPKMIHFGDLDYHIKRVLIGLWVEKTFISKKYTLAPVISRKKTKINIFTSREETEKDIFRIILKIYCKISTGVFSRDIKKRVNIFEKKKKIAKEMCHFILVSYIHHRINIICKKDNISSTTCNNNDNLAVVTDDSIFSAIFLNTLKKSNIMKYNPLLLQYKDISLNTLIKYRVSVFALNKKYHKDTEMKYNMLNKLIDTPQNCSKRIQEINNLIEKSKKIIRNKLNNLLENKSRIKQISILTHLIENGRNKDIRNEWIEKIDKKQRLENIEVYYEDGEMTY</sequence>
<dbReference type="Gene3D" id="1.25.40.990">
    <property type="match status" value="1"/>
</dbReference>
<dbReference type="Proteomes" id="UP001334084">
    <property type="component" value="Chromosome 11"/>
</dbReference>
<dbReference type="GeneID" id="90542806"/>
<dbReference type="KEGG" id="vnx:VNE69_11132"/>
<dbReference type="GO" id="GO:0005737">
    <property type="term" value="C:cytoplasm"/>
    <property type="evidence" value="ECO:0007669"/>
    <property type="project" value="TreeGrafter"/>
</dbReference>
<accession>A0AAX4JG48</accession>
<dbReference type="RefSeq" id="XP_065331113.1">
    <property type="nucleotide sequence ID" value="XM_065475041.1"/>
</dbReference>
<dbReference type="GO" id="GO:0070390">
    <property type="term" value="C:transcription export complex 2"/>
    <property type="evidence" value="ECO:0007669"/>
    <property type="project" value="TreeGrafter"/>
</dbReference>
<evidence type="ECO:0000259" key="1">
    <source>
        <dbReference type="Pfam" id="PF03399"/>
    </source>
</evidence>
<dbReference type="Pfam" id="PF03399">
    <property type="entry name" value="SAC3_GANP"/>
    <property type="match status" value="1"/>
</dbReference>
<dbReference type="InterPro" id="IPR005062">
    <property type="entry name" value="SAC3/GANP/THP3_conserved"/>
</dbReference>
<keyword evidence="3" id="KW-1185">Reference proteome</keyword>
<feature type="domain" description="SAC3/GANP/THP3 conserved" evidence="1">
    <location>
        <begin position="25"/>
        <end position="280"/>
    </location>
</feature>
<organism evidence="2 3">
    <name type="scientific">Vairimorpha necatrix</name>
    <dbReference type="NCBI Taxonomy" id="6039"/>
    <lineage>
        <taxon>Eukaryota</taxon>
        <taxon>Fungi</taxon>
        <taxon>Fungi incertae sedis</taxon>
        <taxon>Microsporidia</taxon>
        <taxon>Nosematidae</taxon>
        <taxon>Vairimorpha</taxon>
    </lineage>
</organism>
<proteinExistence type="predicted"/>
<dbReference type="EMBL" id="CP142736">
    <property type="protein sequence ID" value="WUR04968.1"/>
    <property type="molecule type" value="Genomic_DNA"/>
</dbReference>
<gene>
    <name evidence="2" type="ORF">VNE69_11132</name>
</gene>
<dbReference type="AlphaFoldDB" id="A0AAX4JG48"/>
<name>A0AAX4JG48_9MICR</name>
<dbReference type="InterPro" id="IPR045107">
    <property type="entry name" value="SAC3/GANP/THP3"/>
</dbReference>
<dbReference type="PANTHER" id="PTHR12436">
    <property type="entry name" value="80 KDA MCM3-ASSOCIATED PROTEIN"/>
    <property type="match status" value="1"/>
</dbReference>